<comment type="caution">
    <text evidence="2">The sequence shown here is derived from an EMBL/GenBank/DDBJ whole genome shotgun (WGS) entry which is preliminary data.</text>
</comment>
<keyword evidence="3" id="KW-1185">Reference proteome</keyword>
<dbReference type="InterPro" id="IPR037883">
    <property type="entry name" value="Knr4/Smi1-like_sf"/>
</dbReference>
<accession>A0ABQ3K087</accession>
<evidence type="ECO:0008006" key="4">
    <source>
        <dbReference type="Google" id="ProtNLM"/>
    </source>
</evidence>
<reference evidence="3" key="1">
    <citation type="journal article" date="2019" name="Int. J. Syst. Evol. Microbiol.">
        <title>The Global Catalogue of Microorganisms (GCM) 10K type strain sequencing project: providing services to taxonomists for standard genome sequencing and annotation.</title>
        <authorList>
            <consortium name="The Broad Institute Genomics Platform"/>
            <consortium name="The Broad Institute Genome Sequencing Center for Infectious Disease"/>
            <person name="Wu L."/>
            <person name="Ma J."/>
        </authorList>
    </citation>
    <scope>NUCLEOTIDE SEQUENCE [LARGE SCALE GENOMIC DNA]</scope>
    <source>
        <strain evidence="3">CGMCC 4.7680</strain>
    </source>
</reference>
<feature type="region of interest" description="Disordered" evidence="1">
    <location>
        <begin position="65"/>
        <end position="137"/>
    </location>
</feature>
<evidence type="ECO:0000256" key="1">
    <source>
        <dbReference type="SAM" id="MobiDB-lite"/>
    </source>
</evidence>
<evidence type="ECO:0000313" key="3">
    <source>
        <dbReference type="Proteomes" id="UP000649955"/>
    </source>
</evidence>
<dbReference type="SUPFAM" id="SSF160631">
    <property type="entry name" value="SMI1/KNR4-like"/>
    <property type="match status" value="1"/>
</dbReference>
<sequence>MDLSGIAPDGVPVATDGFGNHWVVDVRDGRPAEVLFIAHDPPVVVLQARSVGDFLVQWFETGLDPDGDSPLDAVHEAANQVWRRPPDQWDAREATPARGSRGRARTRPSGGEQLDGQSIERISQRGAEGRHRGGRGQ</sequence>
<proteinExistence type="predicted"/>
<dbReference type="Proteomes" id="UP000649955">
    <property type="component" value="Unassembled WGS sequence"/>
</dbReference>
<name>A0ABQ3K087_9PSEU</name>
<protein>
    <recommendedName>
        <fullName evidence="4">Knr4/Smi1-like domain-containing protein</fullName>
    </recommendedName>
</protein>
<organism evidence="2 3">
    <name type="scientific">Amycolatopsis bullii</name>
    <dbReference type="NCBI Taxonomy" id="941987"/>
    <lineage>
        <taxon>Bacteria</taxon>
        <taxon>Bacillati</taxon>
        <taxon>Actinomycetota</taxon>
        <taxon>Actinomycetes</taxon>
        <taxon>Pseudonocardiales</taxon>
        <taxon>Pseudonocardiaceae</taxon>
        <taxon>Amycolatopsis</taxon>
    </lineage>
</organism>
<gene>
    <name evidence="2" type="ORF">GCM10017567_06390</name>
</gene>
<dbReference type="EMBL" id="BNAW01000002">
    <property type="protein sequence ID" value="GHF94641.1"/>
    <property type="molecule type" value="Genomic_DNA"/>
</dbReference>
<evidence type="ECO:0000313" key="2">
    <source>
        <dbReference type="EMBL" id="GHF94641.1"/>
    </source>
</evidence>
<feature type="compositionally biased region" description="Basic and acidic residues" evidence="1">
    <location>
        <begin position="84"/>
        <end position="95"/>
    </location>
</feature>